<comment type="caution">
    <text evidence="2">The sequence shown here is derived from an EMBL/GenBank/DDBJ whole genome shotgun (WGS) entry which is preliminary data.</text>
</comment>
<evidence type="ECO:0000256" key="1">
    <source>
        <dbReference type="SAM" id="MobiDB-lite"/>
    </source>
</evidence>
<name>A0A8T0V558_PANVG</name>
<dbReference type="AlphaFoldDB" id="A0A8T0V558"/>
<proteinExistence type="predicted"/>
<sequence>MAGPSTSRLLRQTTSRQRCSVSQKRSMSEVTAGSVGLPEPAGDRPGLVWRWKAREGDADGIHGGGTVKSSAAVLGCASFAALGPRNATNGAGKMRNNAHDTSCCSATGGNQL</sequence>
<feature type="compositionally biased region" description="Polar residues" evidence="1">
    <location>
        <begin position="99"/>
        <end position="112"/>
    </location>
</feature>
<protein>
    <submittedName>
        <fullName evidence="2">Uncharacterized protein</fullName>
    </submittedName>
</protein>
<dbReference type="EMBL" id="CM029040">
    <property type="protein sequence ID" value="KAG2631851.1"/>
    <property type="molecule type" value="Genomic_DNA"/>
</dbReference>
<organism evidence="2 3">
    <name type="scientific">Panicum virgatum</name>
    <name type="common">Blackwell switchgrass</name>
    <dbReference type="NCBI Taxonomy" id="38727"/>
    <lineage>
        <taxon>Eukaryota</taxon>
        <taxon>Viridiplantae</taxon>
        <taxon>Streptophyta</taxon>
        <taxon>Embryophyta</taxon>
        <taxon>Tracheophyta</taxon>
        <taxon>Spermatophyta</taxon>
        <taxon>Magnoliopsida</taxon>
        <taxon>Liliopsida</taxon>
        <taxon>Poales</taxon>
        <taxon>Poaceae</taxon>
        <taxon>PACMAD clade</taxon>
        <taxon>Panicoideae</taxon>
        <taxon>Panicodae</taxon>
        <taxon>Paniceae</taxon>
        <taxon>Panicinae</taxon>
        <taxon>Panicum</taxon>
        <taxon>Panicum sect. Hiantes</taxon>
    </lineage>
</organism>
<dbReference type="Proteomes" id="UP000823388">
    <property type="component" value="Chromosome 2N"/>
</dbReference>
<feature type="region of interest" description="Disordered" evidence="1">
    <location>
        <begin position="1"/>
        <end position="44"/>
    </location>
</feature>
<accession>A0A8T0V558</accession>
<feature type="compositionally biased region" description="Polar residues" evidence="1">
    <location>
        <begin position="1"/>
        <end position="31"/>
    </location>
</feature>
<reference evidence="2" key="1">
    <citation type="submission" date="2020-05" db="EMBL/GenBank/DDBJ databases">
        <title>WGS assembly of Panicum virgatum.</title>
        <authorList>
            <person name="Lovell J.T."/>
            <person name="Jenkins J."/>
            <person name="Shu S."/>
            <person name="Juenger T.E."/>
            <person name="Schmutz J."/>
        </authorList>
    </citation>
    <scope>NUCLEOTIDE SEQUENCE</scope>
    <source>
        <strain evidence="2">AP13</strain>
    </source>
</reference>
<keyword evidence="3" id="KW-1185">Reference proteome</keyword>
<evidence type="ECO:0000313" key="3">
    <source>
        <dbReference type="Proteomes" id="UP000823388"/>
    </source>
</evidence>
<feature type="region of interest" description="Disordered" evidence="1">
    <location>
        <begin position="89"/>
        <end position="112"/>
    </location>
</feature>
<evidence type="ECO:0000313" key="2">
    <source>
        <dbReference type="EMBL" id="KAG2631851.1"/>
    </source>
</evidence>
<gene>
    <name evidence="2" type="ORF">PVAP13_2NG049701</name>
</gene>